<comment type="catalytic activity">
    <reaction evidence="6">
        <text>Eliminative cleavage of (1-&gt;4)-alpha-D-galacturonan methyl ester to give oligosaccharides with 4-deoxy-6-O-methyl-alpha-D-galact-4-enuronosyl groups at their non-reducing ends.</text>
        <dbReference type="EC" id="4.2.2.10"/>
    </reaction>
</comment>
<dbReference type="InterPro" id="IPR002022">
    <property type="entry name" value="Pec_lyase"/>
</dbReference>
<dbReference type="AlphaFoldDB" id="A0A4Z1HZ93"/>
<dbReference type="GO" id="GO:0005576">
    <property type="term" value="C:extracellular region"/>
    <property type="evidence" value="ECO:0007669"/>
    <property type="project" value="UniProtKB-SubCell"/>
</dbReference>
<evidence type="ECO:0000256" key="6">
    <source>
        <dbReference type="ARBA" id="ARBA00036818"/>
    </source>
</evidence>
<dbReference type="STRING" id="278944.A0A4Z1HZ93"/>
<evidence type="ECO:0000256" key="1">
    <source>
        <dbReference type="ARBA" id="ARBA00004613"/>
    </source>
</evidence>
<feature type="domain" description="Pectate lyase" evidence="10">
    <location>
        <begin position="97"/>
        <end position="318"/>
    </location>
</feature>
<dbReference type="GO" id="GO:0047490">
    <property type="term" value="F:pectin lyase activity"/>
    <property type="evidence" value="ECO:0007669"/>
    <property type="project" value="UniProtKB-EC"/>
</dbReference>
<dbReference type="SMART" id="SM00656">
    <property type="entry name" value="Amb_all"/>
    <property type="match status" value="1"/>
</dbReference>
<keyword evidence="5 8" id="KW-0456">Lyase</keyword>
<evidence type="ECO:0000256" key="3">
    <source>
        <dbReference type="ARBA" id="ARBA00022525"/>
    </source>
</evidence>
<protein>
    <recommendedName>
        <fullName evidence="7">pectin lyase</fullName>
        <ecNumber evidence="7">4.2.2.10</ecNumber>
    </recommendedName>
</protein>
<dbReference type="OrthoDB" id="1637350at2759"/>
<evidence type="ECO:0000256" key="7">
    <source>
        <dbReference type="ARBA" id="ARBA00039082"/>
    </source>
</evidence>
<dbReference type="EMBL" id="PQXJ01000264">
    <property type="protein sequence ID" value="TGO54578.1"/>
    <property type="molecule type" value="Genomic_DNA"/>
</dbReference>
<feature type="signal peptide" evidence="9">
    <location>
        <begin position="1"/>
        <end position="19"/>
    </location>
</feature>
<evidence type="ECO:0000259" key="10">
    <source>
        <dbReference type="SMART" id="SM00656"/>
    </source>
</evidence>
<dbReference type="Proteomes" id="UP000297452">
    <property type="component" value="Unassembled WGS sequence"/>
</dbReference>
<dbReference type="InterPro" id="IPR012334">
    <property type="entry name" value="Pectin_lyas_fold"/>
</dbReference>
<evidence type="ECO:0000313" key="11">
    <source>
        <dbReference type="EMBL" id="TGO54578.1"/>
    </source>
</evidence>
<dbReference type="Pfam" id="PF00544">
    <property type="entry name" value="Pectate_lyase_4"/>
    <property type="match status" value="1"/>
</dbReference>
<comment type="subcellular location">
    <subcellularLocation>
        <location evidence="1 8">Secreted</location>
    </subcellularLocation>
</comment>
<evidence type="ECO:0000256" key="4">
    <source>
        <dbReference type="ARBA" id="ARBA00022729"/>
    </source>
</evidence>
<name>A0A4Z1HZ93_9HELO</name>
<dbReference type="GO" id="GO:0000272">
    <property type="term" value="P:polysaccharide catabolic process"/>
    <property type="evidence" value="ECO:0007669"/>
    <property type="project" value="UniProtKB-KW"/>
</dbReference>
<keyword evidence="3 8" id="KW-0964">Secreted</keyword>
<keyword evidence="4 9" id="KW-0732">Signal</keyword>
<comment type="similarity">
    <text evidence="2 8">Belongs to the polysaccharide lyase 1 family.</text>
</comment>
<keyword evidence="8" id="KW-0119">Carbohydrate metabolism</keyword>
<proteinExistence type="inferred from homology"/>
<evidence type="ECO:0000256" key="5">
    <source>
        <dbReference type="ARBA" id="ARBA00023239"/>
    </source>
</evidence>
<feature type="chain" id="PRO_5021474673" description="pectin lyase" evidence="9">
    <location>
        <begin position="20"/>
        <end position="395"/>
    </location>
</feature>
<comment type="caution">
    <text evidence="11">The sequence shown here is derived from an EMBL/GenBank/DDBJ whole genome shotgun (WGS) entry which is preliminary data.</text>
</comment>
<dbReference type="InterPro" id="IPR011050">
    <property type="entry name" value="Pectin_lyase_fold/virulence"/>
</dbReference>
<dbReference type="GO" id="GO:0030570">
    <property type="term" value="F:pectate lyase activity"/>
    <property type="evidence" value="ECO:0007669"/>
    <property type="project" value="InterPro"/>
</dbReference>
<evidence type="ECO:0000256" key="9">
    <source>
        <dbReference type="SAM" id="SignalP"/>
    </source>
</evidence>
<dbReference type="InterPro" id="IPR045032">
    <property type="entry name" value="PEL"/>
</dbReference>
<gene>
    <name evidence="11" type="ORF">BOTNAR_0264g00050</name>
</gene>
<keyword evidence="12" id="KW-1185">Reference proteome</keyword>
<sequence>MVSFKTLAILMLSVIAVDAAGVVGKAEGFAAAATGGGPAAALIPKDINELVNWLSDNVKRTIVLDKTWDFTNTMGTRTEKGCTPLSNTCVNGAGQDSVDINGWCEQPANANQALAKPIITYNVAGIPPSAIKIGYNKSIVGVGALGKIKGRGFYIAGAKNIIIQNVEFVEMNPKYVWGGDAISVDGTDLLWIDHVKISRIGRQFITMGPGASNRVSITNSEFEGTNLWSAKCNNHHYWTLYFTGSQDTVTFKGNYIHNNSGRGPKVGGLHSSVKPNVFIQAANNYWSDIQGTGGSAFQIGEGAKVLAEGNIFENAATPVVFDIPSNPLWSSSSGVGGCASILGRNCQANNLVASGSFVGTNTDVLTAAKGLTLAAVADVSTTKANVLKNAGIGKI</sequence>
<dbReference type="SUPFAM" id="SSF51126">
    <property type="entry name" value="Pectin lyase-like"/>
    <property type="match status" value="1"/>
</dbReference>
<dbReference type="Gene3D" id="2.160.20.10">
    <property type="entry name" value="Single-stranded right-handed beta-helix, Pectin lyase-like"/>
    <property type="match status" value="1"/>
</dbReference>
<evidence type="ECO:0000256" key="8">
    <source>
        <dbReference type="RuleBase" id="RU361173"/>
    </source>
</evidence>
<organism evidence="11 12">
    <name type="scientific">Botryotinia narcissicola</name>
    <dbReference type="NCBI Taxonomy" id="278944"/>
    <lineage>
        <taxon>Eukaryota</taxon>
        <taxon>Fungi</taxon>
        <taxon>Dikarya</taxon>
        <taxon>Ascomycota</taxon>
        <taxon>Pezizomycotina</taxon>
        <taxon>Leotiomycetes</taxon>
        <taxon>Helotiales</taxon>
        <taxon>Sclerotiniaceae</taxon>
        <taxon>Botryotinia</taxon>
    </lineage>
</organism>
<dbReference type="PANTHER" id="PTHR31683">
    <property type="entry name" value="PECTATE LYASE 18-RELATED"/>
    <property type="match status" value="1"/>
</dbReference>
<evidence type="ECO:0000313" key="12">
    <source>
        <dbReference type="Proteomes" id="UP000297452"/>
    </source>
</evidence>
<evidence type="ECO:0000256" key="2">
    <source>
        <dbReference type="ARBA" id="ARBA00010980"/>
    </source>
</evidence>
<dbReference type="PANTHER" id="PTHR31683:SF16">
    <property type="entry name" value="PECTIN LYASE A-RELATED"/>
    <property type="match status" value="1"/>
</dbReference>
<keyword evidence="8" id="KW-0624">Polysaccharide degradation</keyword>
<dbReference type="EC" id="4.2.2.10" evidence="7"/>
<accession>A0A4Z1HZ93</accession>
<reference evidence="11 12" key="1">
    <citation type="submission" date="2017-12" db="EMBL/GenBank/DDBJ databases">
        <title>Comparative genomics of Botrytis spp.</title>
        <authorList>
            <person name="Valero-Jimenez C.A."/>
            <person name="Tapia P."/>
            <person name="Veloso J."/>
            <person name="Silva-Moreno E."/>
            <person name="Staats M."/>
            <person name="Valdes J.H."/>
            <person name="Van Kan J.A.L."/>
        </authorList>
    </citation>
    <scope>NUCLEOTIDE SEQUENCE [LARGE SCALE GENOMIC DNA]</scope>
    <source>
        <strain evidence="11 12">MUCL2120</strain>
    </source>
</reference>